<dbReference type="GO" id="GO:0006814">
    <property type="term" value="P:sodium ion transport"/>
    <property type="evidence" value="ECO:0007669"/>
    <property type="project" value="UniProtKB-KW"/>
</dbReference>
<reference evidence="14 15" key="1">
    <citation type="submission" date="2015-01" db="EMBL/GenBank/DDBJ databases">
        <title>Enhanced salinomycin production by adjusting the supply of polyketide extender units in Streptomyce albus DSM 41398.</title>
        <authorList>
            <person name="Lu C."/>
        </authorList>
    </citation>
    <scope>NUCLEOTIDE SEQUENCE [LARGE SCALE GENOMIC DNA]</scope>
    <source>
        <strain evidence="15">ATCC 21838 / DSM 41398 / FERM P-419 / JCM 4703 / NBRC 107858</strain>
    </source>
</reference>
<evidence type="ECO:0000256" key="10">
    <source>
        <dbReference type="ARBA" id="ARBA00023201"/>
    </source>
</evidence>
<accession>A0A0B5ENM8</accession>
<evidence type="ECO:0000256" key="7">
    <source>
        <dbReference type="ARBA" id="ARBA00023053"/>
    </source>
</evidence>
<dbReference type="PROSITE" id="PS50283">
    <property type="entry name" value="NA_SOLUT_SYMP_3"/>
    <property type="match status" value="1"/>
</dbReference>
<dbReference type="EMBL" id="CP010519">
    <property type="protein sequence ID" value="AJE84268.1"/>
    <property type="molecule type" value="Genomic_DNA"/>
</dbReference>
<dbReference type="AlphaFoldDB" id="A0A0B5ENM8"/>
<keyword evidence="9 13" id="KW-0472">Membrane</keyword>
<dbReference type="Gene3D" id="1.20.1730.10">
    <property type="entry name" value="Sodium/glucose cotransporter"/>
    <property type="match status" value="1"/>
</dbReference>
<organism evidence="14 15">
    <name type="scientific">Streptomyces albus (strain ATCC 21838 / DSM 41398 / FERM P-419 / JCM 4703 / NBRC 107858)</name>
    <dbReference type="NCBI Taxonomy" id="1081613"/>
    <lineage>
        <taxon>Bacteria</taxon>
        <taxon>Bacillati</taxon>
        <taxon>Actinomycetota</taxon>
        <taxon>Actinomycetes</taxon>
        <taxon>Kitasatosporales</taxon>
        <taxon>Streptomycetaceae</taxon>
        <taxon>Streptomyces</taxon>
    </lineage>
</organism>
<dbReference type="CDD" id="cd11477">
    <property type="entry name" value="SLC5sbd_u1"/>
    <property type="match status" value="1"/>
</dbReference>
<evidence type="ECO:0000256" key="11">
    <source>
        <dbReference type="RuleBase" id="RU362091"/>
    </source>
</evidence>
<feature type="transmembrane region" description="Helical" evidence="13">
    <location>
        <begin position="417"/>
        <end position="437"/>
    </location>
</feature>
<dbReference type="PANTHER" id="PTHR42985">
    <property type="entry name" value="SODIUM-COUPLED MONOCARBOXYLATE TRANSPORTER"/>
    <property type="match status" value="1"/>
</dbReference>
<sequence>MDELVHHNTVNSRMWIDGGRPPLRWPGWTRGRSGRGGDDRGRPGVRTRRGSAVHGLDWTVMCAYFGLMVLIGWWSHQRVGDVKDFFTAGGRMPWWLTGISHHMSGYSAVLFVAYAAVAYTSGITVYFWGFASIGIGVGIGTWLFAPRWNRLRSRLGVASPLEYLAKRYSVTTQQALAWSGSLLKIFDIAAKWFAVATLLHVFAGVDYNLGILITGVVTLFYCTVGGLWADALTELGQFVIQAVAALVMIVVVLGKLGGIEGLWTLWGELPASHHNPTTPKYTTVFLLVYVLVKTLEYNGGMWNLAQRYMAAPDTHAARRGAALSSLLYLLWPLVLMFPMFAAPLLIPGIDKPENAYAIMTTEFLPPGLIGLVLAGIFSHTMAMVSSDANAISAVITRDMIPVMSRRARTWTDRQGLTAARLTTVVFVLLTMGVATQAENLGGVLQIVVNWVAALMGPISIPLLLGMLPAFRRCGARAALTSWAGGLLAYALVYYVLDTGQTALIATPVLVSLTLYTGLGLLAPERSATTDALVEAIGGEDERAPYGTSSPAGTDEEPRGKDDGSTALV</sequence>
<name>A0A0B5ENM8_STRA4</name>
<evidence type="ECO:0000313" key="14">
    <source>
        <dbReference type="EMBL" id="AJE84268.1"/>
    </source>
</evidence>
<feature type="region of interest" description="Disordered" evidence="12">
    <location>
        <begin position="26"/>
        <end position="48"/>
    </location>
</feature>
<feature type="transmembrane region" description="Helical" evidence="13">
    <location>
        <begin position="443"/>
        <end position="465"/>
    </location>
</feature>
<feature type="transmembrane region" description="Helical" evidence="13">
    <location>
        <begin position="477"/>
        <end position="496"/>
    </location>
</feature>
<protein>
    <submittedName>
        <fullName evidence="14">Sodium-coupled permease</fullName>
    </submittedName>
</protein>
<feature type="transmembrane region" description="Helical" evidence="13">
    <location>
        <begin position="125"/>
        <end position="145"/>
    </location>
</feature>
<keyword evidence="7" id="KW-0915">Sodium</keyword>
<keyword evidence="6 13" id="KW-1133">Transmembrane helix</keyword>
<feature type="transmembrane region" description="Helical" evidence="13">
    <location>
        <begin position="94"/>
        <end position="119"/>
    </location>
</feature>
<feature type="compositionally biased region" description="Basic and acidic residues" evidence="12">
    <location>
        <begin position="555"/>
        <end position="568"/>
    </location>
</feature>
<feature type="transmembrane region" description="Helical" evidence="13">
    <location>
        <begin position="502"/>
        <end position="522"/>
    </location>
</feature>
<evidence type="ECO:0000256" key="6">
    <source>
        <dbReference type="ARBA" id="ARBA00022989"/>
    </source>
</evidence>
<feature type="transmembrane region" description="Helical" evidence="13">
    <location>
        <begin position="209"/>
        <end position="229"/>
    </location>
</feature>
<dbReference type="InterPro" id="IPR038377">
    <property type="entry name" value="Na/Glc_symporter_sf"/>
</dbReference>
<evidence type="ECO:0000256" key="13">
    <source>
        <dbReference type="SAM" id="Phobius"/>
    </source>
</evidence>
<proteinExistence type="inferred from homology"/>
<keyword evidence="3" id="KW-0813">Transport</keyword>
<feature type="transmembrane region" description="Helical" evidence="13">
    <location>
        <begin position="283"/>
        <end position="305"/>
    </location>
</feature>
<gene>
    <name evidence="14" type="ORF">SLNWT_3892</name>
</gene>
<feature type="transmembrane region" description="Helical" evidence="13">
    <location>
        <begin position="326"/>
        <end position="349"/>
    </location>
</feature>
<comment type="similarity">
    <text evidence="2 11">Belongs to the sodium:solute symporter (SSF) (TC 2.A.21) family.</text>
</comment>
<dbReference type="InterPro" id="IPR051163">
    <property type="entry name" value="Sodium:Solute_Symporter_SSF"/>
</dbReference>
<evidence type="ECO:0000256" key="3">
    <source>
        <dbReference type="ARBA" id="ARBA00022448"/>
    </source>
</evidence>
<dbReference type="Pfam" id="PF00474">
    <property type="entry name" value="SSF"/>
    <property type="match status" value="1"/>
</dbReference>
<evidence type="ECO:0000313" key="15">
    <source>
        <dbReference type="Proteomes" id="UP000031523"/>
    </source>
</evidence>
<feature type="transmembrane region" description="Helical" evidence="13">
    <location>
        <begin position="55"/>
        <end position="74"/>
    </location>
</feature>
<keyword evidence="8" id="KW-0406">Ion transport</keyword>
<evidence type="ECO:0000256" key="5">
    <source>
        <dbReference type="ARBA" id="ARBA00022692"/>
    </source>
</evidence>
<dbReference type="GO" id="GO:0015293">
    <property type="term" value="F:symporter activity"/>
    <property type="evidence" value="ECO:0007669"/>
    <property type="project" value="TreeGrafter"/>
</dbReference>
<comment type="subcellular location">
    <subcellularLocation>
        <location evidence="1">Cell membrane</location>
        <topology evidence="1">Multi-pass membrane protein</topology>
    </subcellularLocation>
</comment>
<dbReference type="GO" id="GO:0005886">
    <property type="term" value="C:plasma membrane"/>
    <property type="evidence" value="ECO:0007669"/>
    <property type="project" value="UniProtKB-SubCell"/>
</dbReference>
<keyword evidence="15" id="KW-1185">Reference proteome</keyword>
<feature type="transmembrane region" description="Helical" evidence="13">
    <location>
        <begin position="238"/>
        <end position="263"/>
    </location>
</feature>
<evidence type="ECO:0000256" key="12">
    <source>
        <dbReference type="SAM" id="MobiDB-lite"/>
    </source>
</evidence>
<dbReference type="Proteomes" id="UP000031523">
    <property type="component" value="Chromosome"/>
</dbReference>
<feature type="region of interest" description="Disordered" evidence="12">
    <location>
        <begin position="537"/>
        <end position="568"/>
    </location>
</feature>
<keyword evidence="10" id="KW-0739">Sodium transport</keyword>
<evidence type="ECO:0000256" key="8">
    <source>
        <dbReference type="ARBA" id="ARBA00023065"/>
    </source>
</evidence>
<dbReference type="KEGG" id="sals:SLNWT_3892"/>
<dbReference type="PANTHER" id="PTHR42985:SF40">
    <property type="entry name" value="LD47995P-RELATED"/>
    <property type="match status" value="1"/>
</dbReference>
<evidence type="ECO:0000256" key="1">
    <source>
        <dbReference type="ARBA" id="ARBA00004651"/>
    </source>
</evidence>
<dbReference type="InterPro" id="IPR001734">
    <property type="entry name" value="Na/solute_symporter"/>
</dbReference>
<keyword evidence="4" id="KW-1003">Cell membrane</keyword>
<keyword evidence="5 13" id="KW-0812">Transmembrane</keyword>
<evidence type="ECO:0000256" key="4">
    <source>
        <dbReference type="ARBA" id="ARBA00022475"/>
    </source>
</evidence>
<evidence type="ECO:0000256" key="2">
    <source>
        <dbReference type="ARBA" id="ARBA00006434"/>
    </source>
</evidence>
<evidence type="ECO:0000256" key="9">
    <source>
        <dbReference type="ARBA" id="ARBA00023136"/>
    </source>
</evidence>